<comment type="caution">
    <text evidence="1">The sequence shown here is derived from an EMBL/GenBank/DDBJ whole genome shotgun (WGS) entry which is preliminary data.</text>
</comment>
<dbReference type="Proteomes" id="UP000646523">
    <property type="component" value="Unassembled WGS sequence"/>
</dbReference>
<gene>
    <name evidence="1" type="ORF">GCM10012289_08920</name>
</gene>
<dbReference type="EMBL" id="BMNH01000002">
    <property type="protein sequence ID" value="GGO63008.1"/>
    <property type="molecule type" value="Genomic_DNA"/>
</dbReference>
<sequence>MRCVECRQKNFPWTRQHVYEHSLCQHPICVYSQECHDIHMRTCVSYCRDVGRTPEPHPRDLARQAEEAANPRQLDLFAEL</sequence>
<keyword evidence="2" id="KW-1185">Reference proteome</keyword>
<reference evidence="1" key="2">
    <citation type="submission" date="2020-09" db="EMBL/GenBank/DDBJ databases">
        <authorList>
            <person name="Sun Q."/>
            <person name="Zhou Y."/>
        </authorList>
    </citation>
    <scope>NUCLEOTIDE SEQUENCE</scope>
    <source>
        <strain evidence="1">CGMCC 4.7368</strain>
    </source>
</reference>
<proteinExistence type="predicted"/>
<evidence type="ECO:0000313" key="1">
    <source>
        <dbReference type="EMBL" id="GGO63008.1"/>
    </source>
</evidence>
<dbReference type="AlphaFoldDB" id="A0A917YPD2"/>
<dbReference type="RefSeq" id="WP_189122673.1">
    <property type="nucleotide sequence ID" value="NZ_BMNH01000002.1"/>
</dbReference>
<protein>
    <submittedName>
        <fullName evidence="1">Uncharacterized protein</fullName>
    </submittedName>
</protein>
<accession>A0A917YPD2</accession>
<organism evidence="1 2">
    <name type="scientific">Nonomuraea cavernae</name>
    <dbReference type="NCBI Taxonomy" id="2045107"/>
    <lineage>
        <taxon>Bacteria</taxon>
        <taxon>Bacillati</taxon>
        <taxon>Actinomycetota</taxon>
        <taxon>Actinomycetes</taxon>
        <taxon>Streptosporangiales</taxon>
        <taxon>Streptosporangiaceae</taxon>
        <taxon>Nonomuraea</taxon>
    </lineage>
</organism>
<reference evidence="1" key="1">
    <citation type="journal article" date="2014" name="Int. J. Syst. Evol. Microbiol.">
        <title>Complete genome sequence of Corynebacterium casei LMG S-19264T (=DSM 44701T), isolated from a smear-ripened cheese.</title>
        <authorList>
            <consortium name="US DOE Joint Genome Institute (JGI-PGF)"/>
            <person name="Walter F."/>
            <person name="Albersmeier A."/>
            <person name="Kalinowski J."/>
            <person name="Ruckert C."/>
        </authorList>
    </citation>
    <scope>NUCLEOTIDE SEQUENCE</scope>
    <source>
        <strain evidence="1">CGMCC 4.7368</strain>
    </source>
</reference>
<evidence type="ECO:0000313" key="2">
    <source>
        <dbReference type="Proteomes" id="UP000646523"/>
    </source>
</evidence>
<name>A0A917YPD2_9ACTN</name>